<feature type="region of interest" description="Disordered" evidence="1">
    <location>
        <begin position="41"/>
        <end position="62"/>
    </location>
</feature>
<dbReference type="InterPro" id="IPR036249">
    <property type="entry name" value="Thioredoxin-like_sf"/>
</dbReference>
<organism evidence="2 3">
    <name type="scientific">Alteromonas gilva</name>
    <dbReference type="NCBI Taxonomy" id="2987522"/>
    <lineage>
        <taxon>Bacteria</taxon>
        <taxon>Pseudomonadati</taxon>
        <taxon>Pseudomonadota</taxon>
        <taxon>Gammaproteobacteria</taxon>
        <taxon>Alteromonadales</taxon>
        <taxon>Alteromonadaceae</taxon>
        <taxon>Alteromonas/Salinimonas group</taxon>
        <taxon>Alteromonas</taxon>
    </lineage>
</organism>
<comment type="caution">
    <text evidence="2">The sequence shown here is derived from an EMBL/GenBank/DDBJ whole genome shotgun (WGS) entry which is preliminary data.</text>
</comment>
<dbReference type="Pfam" id="PF13728">
    <property type="entry name" value="TraF"/>
    <property type="match status" value="1"/>
</dbReference>
<dbReference type="SUPFAM" id="SSF52833">
    <property type="entry name" value="Thioredoxin-like"/>
    <property type="match status" value="1"/>
</dbReference>
<dbReference type="Gene3D" id="3.40.30.10">
    <property type="entry name" value="Glutaredoxin"/>
    <property type="match status" value="1"/>
</dbReference>
<name>A0ABT5L737_9ALTE</name>
<sequence>MRYSLLLLALLPLLSSGEPESKNFYSDRERGWFWFEVEPEPTEEDEAIPESSTQSNKSVKSEPKNITLDIEWLRNNIDRLRDTAIETPSKENLASFAYAQRLMLDYSTRFSTKMMEFIETEPALDENQRRPTTTVGLSMFRDQTKRGISEALTAVIQNAHIWFFYRSDCGFCHKQLPILQELQHRHGVKILAVSMDGKQIPGMEGFQHVNDYGLKVSKRLKVVATPTMFLVGNNKEFFYPLTRGLEALPKIEDRLILAARETKLIDEQQYAKAQSVREINVFENKKGNIVVDKEQLEKDPGYLADVLRAKLLGQTSPLNESE</sequence>
<protein>
    <submittedName>
        <fullName evidence="2">Conjugal transfer protein TraF</fullName>
    </submittedName>
</protein>
<dbReference type="CDD" id="cd02966">
    <property type="entry name" value="TlpA_like_family"/>
    <property type="match status" value="1"/>
</dbReference>
<dbReference type="EMBL" id="JAQQXP010000004">
    <property type="protein sequence ID" value="MDC8832860.1"/>
    <property type="molecule type" value="Genomic_DNA"/>
</dbReference>
<evidence type="ECO:0000313" key="2">
    <source>
        <dbReference type="EMBL" id="MDC8832860.1"/>
    </source>
</evidence>
<proteinExistence type="predicted"/>
<dbReference type="InterPro" id="IPR039555">
    <property type="entry name" value="TraF/TrbB"/>
</dbReference>
<reference evidence="2 3" key="1">
    <citation type="submission" date="2022-10" db="EMBL/GenBank/DDBJ databases">
        <title>Alteromonas sp. chi3 Genome sequencing.</title>
        <authorList>
            <person name="Park S."/>
        </authorList>
    </citation>
    <scope>NUCLEOTIDE SEQUENCE [LARGE SCALE GENOMIC DNA]</scope>
    <source>
        <strain evidence="3">chi3</strain>
    </source>
</reference>
<evidence type="ECO:0000313" key="3">
    <source>
        <dbReference type="Proteomes" id="UP001218788"/>
    </source>
</evidence>
<accession>A0ABT5L737</accession>
<dbReference type="RefSeq" id="WP_273642749.1">
    <property type="nucleotide sequence ID" value="NZ_JAQQXP010000004.1"/>
</dbReference>
<evidence type="ECO:0000256" key="1">
    <source>
        <dbReference type="SAM" id="MobiDB-lite"/>
    </source>
</evidence>
<gene>
    <name evidence="2" type="primary">traF</name>
    <name evidence="2" type="ORF">OIK42_19070</name>
</gene>
<keyword evidence="3" id="KW-1185">Reference proteome</keyword>
<dbReference type="Proteomes" id="UP001218788">
    <property type="component" value="Unassembled WGS sequence"/>
</dbReference>